<dbReference type="PANTHER" id="PTHR36440">
    <property type="entry name" value="PUTATIVE (AFU_ORTHOLOGUE AFUA_8G07350)-RELATED"/>
    <property type="match status" value="1"/>
</dbReference>
<dbReference type="RefSeq" id="WP_060653395.1">
    <property type="nucleotide sequence ID" value="NZ_AZXY01000011.1"/>
</dbReference>
<dbReference type="InterPro" id="IPR053146">
    <property type="entry name" value="QDO-like"/>
</dbReference>
<dbReference type="SUPFAM" id="SSF51182">
    <property type="entry name" value="RmlC-like cupins"/>
    <property type="match status" value="1"/>
</dbReference>
<gene>
    <name evidence="1" type="ORF">Z045_19935</name>
</gene>
<dbReference type="AlphaFoldDB" id="A0A0V9UGC8"/>
<protein>
    <recommendedName>
        <fullName evidence="3">Cupin 2 conserved barrel domain-containing protein</fullName>
    </recommendedName>
</protein>
<comment type="caution">
    <text evidence="1">The sequence shown here is derived from an EMBL/GenBank/DDBJ whole genome shotgun (WGS) entry which is preliminary data.</text>
</comment>
<organism evidence="1 2">
    <name type="scientific">Rhodococcus pyridinivorans KG-16</name>
    <dbReference type="NCBI Taxonomy" id="1441730"/>
    <lineage>
        <taxon>Bacteria</taxon>
        <taxon>Bacillati</taxon>
        <taxon>Actinomycetota</taxon>
        <taxon>Actinomycetes</taxon>
        <taxon>Mycobacteriales</taxon>
        <taxon>Nocardiaceae</taxon>
        <taxon>Rhodococcus</taxon>
    </lineage>
</organism>
<proteinExistence type="predicted"/>
<sequence>MSTIHLERAGTGRRLSVPDAVVTVLSSGEHTGDAYEVMQVEAPCGTPPPLHSEPWPKTYHLLRGRILVLLDGEGCELATGDTLTIAAGTVNTFSVLTDDAVFLLVCPGTGMSGFFTDIDALGEQHLPEDALMSRFGQIATRYGIRFAEEVSP</sequence>
<dbReference type="EMBL" id="AZXY01000011">
    <property type="protein sequence ID" value="KSZ57038.1"/>
    <property type="molecule type" value="Genomic_DNA"/>
</dbReference>
<dbReference type="PATRIC" id="fig|1441730.3.peg.4169"/>
<dbReference type="Proteomes" id="UP000053060">
    <property type="component" value="Unassembled WGS sequence"/>
</dbReference>
<evidence type="ECO:0000313" key="2">
    <source>
        <dbReference type="Proteomes" id="UP000053060"/>
    </source>
</evidence>
<dbReference type="InterPro" id="IPR011051">
    <property type="entry name" value="RmlC_Cupin_sf"/>
</dbReference>
<accession>A0A0V9UGC8</accession>
<name>A0A0V9UGC8_9NOCA</name>
<dbReference type="InterPro" id="IPR014710">
    <property type="entry name" value="RmlC-like_jellyroll"/>
</dbReference>
<reference evidence="1 2" key="2">
    <citation type="journal article" date="2016" name="Genome Announc.">
        <title>Draft Genome Sequence of a Versatile Hydrocarbon-Degrading Bacterium, Rhodococcus pyridinivorans Strain KG-16, Collected from Oil Fields in India.</title>
        <authorList>
            <person name="Aggarwal R.K."/>
            <person name="Dawar C."/>
            <person name="Phanindranath R."/>
            <person name="Mutnuri L."/>
            <person name="Dayal A.M."/>
        </authorList>
    </citation>
    <scope>NUCLEOTIDE SEQUENCE [LARGE SCALE GENOMIC DNA]</scope>
    <source>
        <strain evidence="1 2">KG-16</strain>
    </source>
</reference>
<dbReference type="PANTHER" id="PTHR36440:SF1">
    <property type="entry name" value="PUTATIVE (AFU_ORTHOLOGUE AFUA_8G07350)-RELATED"/>
    <property type="match status" value="1"/>
</dbReference>
<evidence type="ECO:0000313" key="1">
    <source>
        <dbReference type="EMBL" id="KSZ57038.1"/>
    </source>
</evidence>
<dbReference type="Gene3D" id="2.60.120.10">
    <property type="entry name" value="Jelly Rolls"/>
    <property type="match status" value="1"/>
</dbReference>
<reference evidence="2" key="1">
    <citation type="submission" date="2015-01" db="EMBL/GenBank/DDBJ databases">
        <title>Draft genome sequence of Rhodococcus pyridinivorans strain KG-16, a hydrocarbon-degrading bacterium.</title>
        <authorList>
            <person name="Aggarwal R.K."/>
            <person name="Dawar C."/>
        </authorList>
    </citation>
    <scope>NUCLEOTIDE SEQUENCE [LARGE SCALE GENOMIC DNA]</scope>
    <source>
        <strain evidence="2">KG-16</strain>
    </source>
</reference>
<evidence type="ECO:0008006" key="3">
    <source>
        <dbReference type="Google" id="ProtNLM"/>
    </source>
</evidence>